<evidence type="ECO:0000256" key="5">
    <source>
        <dbReference type="ARBA" id="ARBA00022782"/>
    </source>
</evidence>
<dbReference type="Pfam" id="PF00595">
    <property type="entry name" value="PDZ"/>
    <property type="match status" value="1"/>
</dbReference>
<dbReference type="GO" id="GO:0014069">
    <property type="term" value="C:postsynaptic density"/>
    <property type="evidence" value="ECO:0007669"/>
    <property type="project" value="TreeGrafter"/>
</dbReference>
<dbReference type="Gene3D" id="1.10.150.50">
    <property type="entry name" value="Transcription Factor, Ets-1"/>
    <property type="match status" value="1"/>
</dbReference>
<feature type="region of interest" description="Disordered" evidence="17">
    <location>
        <begin position="1530"/>
        <end position="1584"/>
    </location>
</feature>
<keyword evidence="2" id="KW-0217">Developmental protein</keyword>
<dbReference type="GO" id="GO:0051015">
    <property type="term" value="F:actin filament binding"/>
    <property type="evidence" value="ECO:0007669"/>
    <property type="project" value="TreeGrafter"/>
</dbReference>
<feature type="domain" description="PDZ" evidence="19">
    <location>
        <begin position="1133"/>
        <end position="1221"/>
    </location>
</feature>
<feature type="compositionally biased region" description="Low complexity" evidence="17">
    <location>
        <begin position="1699"/>
        <end position="1710"/>
    </location>
</feature>
<feature type="compositionally biased region" description="Polar residues" evidence="17">
    <location>
        <begin position="712"/>
        <end position="725"/>
    </location>
</feature>
<feature type="compositionally biased region" description="Low complexity" evidence="17">
    <location>
        <begin position="1833"/>
        <end position="1857"/>
    </location>
</feature>
<evidence type="ECO:0000256" key="12">
    <source>
        <dbReference type="ARBA" id="ARBA00067399"/>
    </source>
</evidence>
<dbReference type="Gene3D" id="2.30.42.10">
    <property type="match status" value="1"/>
</dbReference>
<dbReference type="InterPro" id="IPR013761">
    <property type="entry name" value="SAM/pointed_sf"/>
</dbReference>
<dbReference type="GO" id="GO:0005737">
    <property type="term" value="C:cytoplasm"/>
    <property type="evidence" value="ECO:0007669"/>
    <property type="project" value="TreeGrafter"/>
</dbReference>
<feature type="compositionally biased region" description="Basic and acidic residues" evidence="17">
    <location>
        <begin position="206"/>
        <end position="215"/>
    </location>
</feature>
<evidence type="ECO:0000256" key="17">
    <source>
        <dbReference type="SAM" id="MobiDB-lite"/>
    </source>
</evidence>
<dbReference type="FunFam" id="1.10.150.50:FF:000008">
    <property type="entry name" value="Neurabin-1 isoform 1-like protein"/>
    <property type="match status" value="1"/>
</dbReference>
<keyword evidence="5" id="KW-0221">Differentiation</keyword>
<feature type="compositionally biased region" description="Low complexity" evidence="17">
    <location>
        <begin position="218"/>
        <end position="232"/>
    </location>
</feature>
<feature type="region of interest" description="Disordered" evidence="17">
    <location>
        <begin position="1699"/>
        <end position="1794"/>
    </location>
</feature>
<feature type="compositionally biased region" description="Pro residues" evidence="17">
    <location>
        <begin position="450"/>
        <end position="463"/>
    </location>
</feature>
<feature type="compositionally biased region" description="Low complexity" evidence="17">
    <location>
        <begin position="424"/>
        <end position="436"/>
    </location>
</feature>
<dbReference type="InterPro" id="IPR040645">
    <property type="entry name" value="Neurabin-1/2_PDZ"/>
</dbReference>
<dbReference type="CDD" id="cd06790">
    <property type="entry name" value="PDZ_neurabin-like"/>
    <property type="match status" value="1"/>
</dbReference>
<evidence type="ECO:0000256" key="10">
    <source>
        <dbReference type="ARBA" id="ARBA00023212"/>
    </source>
</evidence>
<feature type="compositionally biased region" description="Low complexity" evidence="17">
    <location>
        <begin position="493"/>
        <end position="532"/>
    </location>
</feature>
<evidence type="ECO:0000256" key="15">
    <source>
        <dbReference type="ARBA" id="ARBA00082439"/>
    </source>
</evidence>
<feature type="region of interest" description="Disordered" evidence="17">
    <location>
        <begin position="1951"/>
        <end position="1982"/>
    </location>
</feature>
<evidence type="ECO:0000256" key="16">
    <source>
        <dbReference type="SAM" id="Coils"/>
    </source>
</evidence>
<evidence type="ECO:0000313" key="21">
    <source>
        <dbReference type="Proteomes" id="UP001219518"/>
    </source>
</evidence>
<feature type="compositionally biased region" description="Low complexity" evidence="17">
    <location>
        <begin position="464"/>
        <end position="483"/>
    </location>
</feature>
<dbReference type="SMART" id="SM00454">
    <property type="entry name" value="SAM"/>
    <property type="match status" value="1"/>
</dbReference>
<evidence type="ECO:0000259" key="19">
    <source>
        <dbReference type="PROSITE" id="PS50106"/>
    </source>
</evidence>
<evidence type="ECO:0000256" key="4">
    <source>
        <dbReference type="ARBA" id="ARBA00022553"/>
    </source>
</evidence>
<dbReference type="InterPro" id="IPR036034">
    <property type="entry name" value="PDZ_sf"/>
</dbReference>
<keyword evidence="7" id="KW-0770">Synapse</keyword>
<feature type="compositionally biased region" description="Low complexity" evidence="17">
    <location>
        <begin position="74"/>
        <end position="83"/>
    </location>
</feature>
<dbReference type="PANTHER" id="PTHR16154">
    <property type="entry name" value="NEURABIN"/>
    <property type="match status" value="1"/>
</dbReference>
<organism evidence="20 21">
    <name type="scientific">Frankliniella fusca</name>
    <dbReference type="NCBI Taxonomy" id="407009"/>
    <lineage>
        <taxon>Eukaryota</taxon>
        <taxon>Metazoa</taxon>
        <taxon>Ecdysozoa</taxon>
        <taxon>Arthropoda</taxon>
        <taxon>Hexapoda</taxon>
        <taxon>Insecta</taxon>
        <taxon>Pterygota</taxon>
        <taxon>Neoptera</taxon>
        <taxon>Paraneoptera</taxon>
        <taxon>Thysanoptera</taxon>
        <taxon>Terebrantia</taxon>
        <taxon>Thripoidea</taxon>
        <taxon>Thripidae</taxon>
        <taxon>Frankliniella</taxon>
    </lineage>
</organism>
<dbReference type="Pfam" id="PF17817">
    <property type="entry name" value="PDZ_5"/>
    <property type="match status" value="1"/>
</dbReference>
<keyword evidence="3" id="KW-0963">Cytoplasm</keyword>
<feature type="compositionally biased region" description="Polar residues" evidence="17">
    <location>
        <begin position="1780"/>
        <end position="1789"/>
    </location>
</feature>
<evidence type="ECO:0000256" key="1">
    <source>
        <dbReference type="ARBA" id="ARBA00004245"/>
    </source>
</evidence>
<feature type="compositionally biased region" description="Basic and acidic residues" evidence="17">
    <location>
        <begin position="347"/>
        <end position="383"/>
    </location>
</feature>
<keyword evidence="9" id="KW-0009">Actin-binding</keyword>
<dbReference type="GO" id="GO:0015629">
    <property type="term" value="C:actin cytoskeleton"/>
    <property type="evidence" value="ECO:0007669"/>
    <property type="project" value="TreeGrafter"/>
</dbReference>
<comment type="caution">
    <text evidence="20">The sequence shown here is derived from an EMBL/GenBank/DDBJ whole genome shotgun (WGS) entry which is preliminary data.</text>
</comment>
<feature type="compositionally biased region" description="Basic and acidic residues" evidence="17">
    <location>
        <begin position="577"/>
        <end position="593"/>
    </location>
</feature>
<feature type="compositionally biased region" description="Low complexity" evidence="17">
    <location>
        <begin position="311"/>
        <end position="323"/>
    </location>
</feature>
<feature type="compositionally biased region" description="Basic and acidic residues" evidence="17">
    <location>
        <begin position="84"/>
        <end position="109"/>
    </location>
</feature>
<feature type="region of interest" description="Disordered" evidence="17">
    <location>
        <begin position="74"/>
        <end position="109"/>
    </location>
</feature>
<dbReference type="Proteomes" id="UP001219518">
    <property type="component" value="Unassembled WGS sequence"/>
</dbReference>
<feature type="coiled-coil region" evidence="16">
    <location>
        <begin position="1319"/>
        <end position="1459"/>
    </location>
</feature>
<dbReference type="InterPro" id="IPR001660">
    <property type="entry name" value="SAM"/>
</dbReference>
<evidence type="ECO:0000256" key="2">
    <source>
        <dbReference type="ARBA" id="ARBA00022473"/>
    </source>
</evidence>
<dbReference type="PANTHER" id="PTHR16154:SF6">
    <property type="entry name" value="SPINOPHILIN, ISOFORM J"/>
    <property type="match status" value="1"/>
</dbReference>
<dbReference type="SUPFAM" id="SSF47769">
    <property type="entry name" value="SAM/Pointed domain"/>
    <property type="match status" value="1"/>
</dbReference>
<dbReference type="GO" id="GO:0031175">
    <property type="term" value="P:neuron projection development"/>
    <property type="evidence" value="ECO:0007669"/>
    <property type="project" value="TreeGrafter"/>
</dbReference>
<reference evidence="20" key="2">
    <citation type="journal article" date="2023" name="BMC Genomics">
        <title>Pest status, molecular evolution, and epigenetic factors derived from the genome assembly of Frankliniella fusca, a thysanopteran phytovirus vector.</title>
        <authorList>
            <person name="Catto M.A."/>
            <person name="Labadie P.E."/>
            <person name="Jacobson A.L."/>
            <person name="Kennedy G.G."/>
            <person name="Srinivasan R."/>
            <person name="Hunt B.G."/>
        </authorList>
    </citation>
    <scope>NUCLEOTIDE SEQUENCE</scope>
    <source>
        <strain evidence="20">PL_HMW_Pooled</strain>
    </source>
</reference>
<dbReference type="GO" id="GO:0007015">
    <property type="term" value="P:actin filament organization"/>
    <property type="evidence" value="ECO:0007669"/>
    <property type="project" value="TreeGrafter"/>
</dbReference>
<evidence type="ECO:0000313" key="20">
    <source>
        <dbReference type="EMBL" id="KAK3915547.1"/>
    </source>
</evidence>
<name>A0AAE1LEV3_9NEOP</name>
<dbReference type="InterPro" id="IPR043446">
    <property type="entry name" value="Neurabin-like"/>
</dbReference>
<reference evidence="20" key="1">
    <citation type="submission" date="2021-07" db="EMBL/GenBank/DDBJ databases">
        <authorList>
            <person name="Catto M.A."/>
            <person name="Jacobson A."/>
            <person name="Kennedy G."/>
            <person name="Labadie P."/>
            <person name="Hunt B.G."/>
            <person name="Srinivasan R."/>
        </authorList>
    </citation>
    <scope>NUCLEOTIDE SEQUENCE</scope>
    <source>
        <strain evidence="20">PL_HMW_Pooled</strain>
        <tissue evidence="20">Head</tissue>
    </source>
</reference>
<proteinExistence type="predicted"/>
<dbReference type="EMBL" id="JAHWGI010000440">
    <property type="protein sequence ID" value="KAK3915547.1"/>
    <property type="molecule type" value="Genomic_DNA"/>
</dbReference>
<feature type="compositionally biased region" description="Low complexity" evidence="17">
    <location>
        <begin position="330"/>
        <end position="340"/>
    </location>
</feature>
<evidence type="ECO:0000256" key="3">
    <source>
        <dbReference type="ARBA" id="ARBA00022490"/>
    </source>
</evidence>
<evidence type="ECO:0000256" key="13">
    <source>
        <dbReference type="ARBA" id="ARBA00076637"/>
    </source>
</evidence>
<keyword evidence="21" id="KW-1185">Reference proteome</keyword>
<keyword evidence="10" id="KW-0206">Cytoskeleton</keyword>
<dbReference type="GO" id="GO:0030425">
    <property type="term" value="C:dendrite"/>
    <property type="evidence" value="ECO:0007669"/>
    <property type="project" value="TreeGrafter"/>
</dbReference>
<dbReference type="GO" id="GO:0019722">
    <property type="term" value="P:calcium-mediated signaling"/>
    <property type="evidence" value="ECO:0007669"/>
    <property type="project" value="TreeGrafter"/>
</dbReference>
<evidence type="ECO:0000256" key="11">
    <source>
        <dbReference type="ARBA" id="ARBA00034103"/>
    </source>
</evidence>
<feature type="region of interest" description="Disordered" evidence="17">
    <location>
        <begin position="1833"/>
        <end position="1870"/>
    </location>
</feature>
<evidence type="ECO:0000256" key="8">
    <source>
        <dbReference type="ARBA" id="ARBA00023054"/>
    </source>
</evidence>
<keyword evidence="8 16" id="KW-0175">Coiled coil</keyword>
<dbReference type="Pfam" id="PF07647">
    <property type="entry name" value="SAM_2"/>
    <property type="match status" value="1"/>
</dbReference>
<evidence type="ECO:0000256" key="14">
    <source>
        <dbReference type="ARBA" id="ARBA00077125"/>
    </source>
</evidence>
<feature type="region of interest" description="Disordered" evidence="17">
    <location>
        <begin position="206"/>
        <end position="593"/>
    </location>
</feature>
<keyword evidence="4" id="KW-0597">Phosphoprotein</keyword>
<dbReference type="InterPro" id="IPR001478">
    <property type="entry name" value="PDZ"/>
</dbReference>
<evidence type="ECO:0000256" key="7">
    <source>
        <dbReference type="ARBA" id="ARBA00023018"/>
    </source>
</evidence>
<feature type="compositionally biased region" description="Polar residues" evidence="17">
    <location>
        <begin position="1711"/>
        <end position="1725"/>
    </location>
</feature>
<feature type="region of interest" description="Disordered" evidence="17">
    <location>
        <begin position="1259"/>
        <end position="1312"/>
    </location>
</feature>
<feature type="region of interest" description="Disordered" evidence="17">
    <location>
        <begin position="673"/>
        <end position="725"/>
    </location>
</feature>
<feature type="region of interest" description="Disordered" evidence="17">
    <location>
        <begin position="142"/>
        <end position="194"/>
    </location>
</feature>
<gene>
    <name evidence="20" type="ORF">KUF71_005854</name>
</gene>
<dbReference type="PROSITE" id="PS50105">
    <property type="entry name" value="SAM_DOMAIN"/>
    <property type="match status" value="1"/>
</dbReference>
<keyword evidence="6" id="KW-0524">Neurogenesis</keyword>
<dbReference type="CDD" id="cd09512">
    <property type="entry name" value="SAM_Neurabin-like"/>
    <property type="match status" value="1"/>
</dbReference>
<accession>A0AAE1LEV3</accession>
<evidence type="ECO:0000259" key="18">
    <source>
        <dbReference type="PROSITE" id="PS50105"/>
    </source>
</evidence>
<evidence type="ECO:0000256" key="9">
    <source>
        <dbReference type="ARBA" id="ARBA00023203"/>
    </source>
</evidence>
<feature type="compositionally biased region" description="Polar residues" evidence="17">
    <location>
        <begin position="1733"/>
        <end position="1748"/>
    </location>
</feature>
<sequence length="1982" mass="215293">MATQVQQPNQDVRSTILAASRSQTYVCERELVSSSASSPASSQNVFRRHRAIRIRTPRSSTSISILRSTFEAPASSSSPVVVHVQDKRRPPPFPPKEKQPEATMDDKRANSRLVGSKVSQIANIFQGIGPVKSVDSDILVAPSRFHGGKGPPPNEQRVPTSPKHDSKDKETSNKDSRDTPKEGSGVTVVRTESHLARFNNARALFEKLGHDDRPGKQSKTANNNSATTRSSSVESTGSDSPARRGSNAHHRSRSPSPVPQQRSKSDSRIIDGPARNGPYTNGHAAKTNGSAHHHDEDSHVSARVVNSTVTPPSSAQEPAAPAVPRHRTPRPASAAEAPRPTNGLDKLASRPTEDGDQPPAKRPEKPEKPERKFNSRELIEKQKNWTSHFSKARPSPRFNSDPNRTEVVRVSLNKADSVPVKETSPPACSPAARSASFTGTRPVGGVRSPPATPPAVAPSPPVKPATRSPSSASSTASSVSSSPGSGGPPVPPARTTSAAASAAERVSESSGSERLSASPVSPTSPASSSGSSLHEKQEQESLEKRASASVSASPATPGSGLAARGVKTPEQRLTPRCLEKEFDGHKQVNSRQHVDLKEKVLDLEHHAEGADSQSDARKKMVSSVQLTLQSPLSATARLFPSSVSSTVASQLPKGHKDTDILLESSRKVEKIEAPIQPPSAFMSSVETPAPVNAADDQPLYSVPIKKGHSRQKPVSSAAAASNLMSESFKPQVVDAQARSISMANEKSDRDFLSSFQALPVDSKPKQASAEFIYEEIGQEHYNRPSDPTFKCDDENGIQTTKQDLYKLNDTHSHQDIHVQEAISRRGSSEDIIDEFSPGSLKSDVSRGFESSETLLSMGNSTSEGNDFDHNCDSGIQLDKPGPDLQDLKFADEEDESEMKDSGVFLKQEPPSIEKAISNEINASPPKGVVPEPMTADEAENLLSTRQEALLSDEQAQEVKRLLTPAQMPEVLQDSESSEWQSESVSVEVHNKSATMDDSVVSSQLWSQSGSDANLAESESSMIETEDGDSVHSLLMDYPPKSCQEVLVEKGVHYYQDGHFWMEVPGLPDSEDEDEIYPIPVKKNTKVTFSSGPIKMYSTFSMTDYDRRNEDVDPVAASAEYELEKRVEKMDVFPVELIKGPEGLGLSIIGMGVGADAGLEKLGIFVKTITDHGAASKDGRIQVNDQIIEVDGKSLVGVTQAYAASVLRNTCGLVKFLIGRERDPQNSEVAQLIRQSLQERGCVSQADRERDDHRRQAELRSNAMRHQHQGLDSATASPPSESQRSEDSATAPIGGASPVSSEGPPSPPGHGTDEATVAEVANLRDMLQESQQRLAIADSEVARFRDRLMELEQRGTTGTEEYVERLRRMSARLRETERSLISSKKDVSSFQDMLEQSQAQLSVVEKKYSKAKRLVRELEQRESDLLQLLQEKDTEYNALVRSLKDRVIRLEQELMDTQRRAGLPVQLPHDKPVTPQMSRRVQQTSVQPLLLQLGAELSDTEISDISPDDGDKTATMPLKEELDRAVPQHELLDVSASKAKGELGQRGGLAGRQLPSREKNVSNSSSDYGLDGSCEENEEDQPGVGRQMYIEYSSREDMNGTSGSREDILMIDSNSMNSSISSNSSAGANLTNRNDTNMAYQAHESHQAITKSTSLVSTSAPKVMQTFSSSSSLNKSGLYASTAQQQHVHYQAAITTSSSSSSLHSAYSPSSANVPSSTGNLYSSHMSAGLHSHPPSSQSTTNVTYQSAPQKGPGQRGHGPPPSLAEQLKQVLAERERRMSTGDQPNSSRDGSSEYLDRDPAAALAEEIRQAVNEANAKVKKAPTTLLTTQTTQYPWQYPSSPSSVSASSLSSLSADPSPSKPTPADSTEDLLQRRGSHVWQNVPVAEWSKEQVCQWLLALKLESCIPRFLEQGIGGAALLQLESKDFKSLGVGSEDKTRLKRKIKDLRLAAERERKTSEKEKKERERQVRKAEKLAEKASKRK</sequence>
<dbReference type="FunFam" id="2.30.42.10:FF:000010">
    <property type="entry name" value="Neurabin-1 isoform 1"/>
    <property type="match status" value="1"/>
</dbReference>
<feature type="domain" description="SAM" evidence="18">
    <location>
        <begin position="1887"/>
        <end position="1931"/>
    </location>
</feature>
<feature type="compositionally biased region" description="Basic and acidic residues" evidence="17">
    <location>
        <begin position="162"/>
        <end position="181"/>
    </location>
</feature>
<dbReference type="PROSITE" id="PS50106">
    <property type="entry name" value="PDZ"/>
    <property type="match status" value="1"/>
</dbReference>
<feature type="compositionally biased region" description="Polar residues" evidence="17">
    <location>
        <begin position="1269"/>
        <end position="1281"/>
    </location>
</feature>
<feature type="compositionally biased region" description="Basic and acidic residues" evidence="17">
    <location>
        <begin position="533"/>
        <end position="546"/>
    </location>
</feature>
<comment type="subcellular location">
    <subcellularLocation>
        <location evidence="1">Cytoplasm</location>
        <location evidence="1">Cytoskeleton</location>
    </subcellularLocation>
    <subcellularLocation>
        <location evidence="11">Synapse</location>
    </subcellularLocation>
</comment>
<dbReference type="SUPFAM" id="SSF50156">
    <property type="entry name" value="PDZ domain-like"/>
    <property type="match status" value="1"/>
</dbReference>
<dbReference type="SMART" id="SM00228">
    <property type="entry name" value="PDZ"/>
    <property type="match status" value="1"/>
</dbReference>
<protein>
    <recommendedName>
        <fullName evidence="12">Neurabin-1</fullName>
    </recommendedName>
    <alternativeName>
        <fullName evidence="14">Neurabin-I</fullName>
    </alternativeName>
    <alternativeName>
        <fullName evidence="13">Neural tissue-specific F-actin-binding protein I</fullName>
    </alternativeName>
    <alternativeName>
        <fullName evidence="15">Protein phosphatase 1 regulatory subunit 9A</fullName>
    </alternativeName>
</protein>
<feature type="compositionally biased region" description="Low complexity" evidence="17">
    <location>
        <begin position="1293"/>
        <end position="1302"/>
    </location>
</feature>
<evidence type="ECO:0000256" key="6">
    <source>
        <dbReference type="ARBA" id="ARBA00022902"/>
    </source>
</evidence>